<dbReference type="OMA" id="HELHIRW"/>
<dbReference type="GO" id="GO:1990529">
    <property type="term" value="C:glycosylphosphatidylinositol-mannosyltransferase I complex"/>
    <property type="evidence" value="ECO:0007669"/>
    <property type="project" value="TreeGrafter"/>
</dbReference>
<dbReference type="PANTHER" id="PTHR28533">
    <property type="entry name" value="PROTEIN PBN1"/>
    <property type="match status" value="1"/>
</dbReference>
<accession>N1QIH2</accession>
<keyword evidence="8" id="KW-1133">Transmembrane helix</keyword>
<keyword evidence="5 11" id="KW-0337">GPI-anchor biosynthesis</keyword>
<evidence type="ECO:0000313" key="13">
    <source>
        <dbReference type="Proteomes" id="UP000016931"/>
    </source>
</evidence>
<dbReference type="Pfam" id="PF08320">
    <property type="entry name" value="PIG-X"/>
    <property type="match status" value="1"/>
</dbReference>
<comment type="similarity">
    <text evidence="3 11">Belongs to the PIGX family.</text>
</comment>
<gene>
    <name evidence="12" type="ORF">SEPMUDRAFT_66709</name>
</gene>
<evidence type="ECO:0000256" key="11">
    <source>
        <dbReference type="RuleBase" id="RU366056"/>
    </source>
</evidence>
<protein>
    <recommendedName>
        <fullName evidence="4 11">Protein PBN1</fullName>
    </recommendedName>
</protein>
<dbReference type="GO" id="GO:0005789">
    <property type="term" value="C:endoplasmic reticulum membrane"/>
    <property type="evidence" value="ECO:0007669"/>
    <property type="project" value="UniProtKB-SubCell"/>
</dbReference>
<evidence type="ECO:0000256" key="8">
    <source>
        <dbReference type="ARBA" id="ARBA00022989"/>
    </source>
</evidence>
<evidence type="ECO:0000313" key="12">
    <source>
        <dbReference type="EMBL" id="EMF11615.1"/>
    </source>
</evidence>
<dbReference type="GeneID" id="27906895"/>
<dbReference type="OrthoDB" id="5546453at2759"/>
<dbReference type="eggNOG" id="ENOG502QS8N">
    <property type="taxonomic scope" value="Eukaryota"/>
</dbReference>
<evidence type="ECO:0000256" key="3">
    <source>
        <dbReference type="ARBA" id="ARBA00010345"/>
    </source>
</evidence>
<dbReference type="UniPathway" id="UPA00196"/>
<comment type="function">
    <text evidence="11">Required for proper folding and/or the stability of a subset of proteins in the endoplasmic reticulum. Component of glycosylphosphatidylinositol-mannosyltransferase 1 which transfers the first of the 4 mannoses in the GPI-anchor precursors during GPI-anchor biosynthesis. Probably acts by stabilizing the mannosyltransferase GPI14.</text>
</comment>
<dbReference type="EMBL" id="KB456265">
    <property type="protein sequence ID" value="EMF11615.1"/>
    <property type="molecule type" value="Genomic_DNA"/>
</dbReference>
<keyword evidence="9" id="KW-0472">Membrane</keyword>
<evidence type="ECO:0000256" key="9">
    <source>
        <dbReference type="ARBA" id="ARBA00023136"/>
    </source>
</evidence>
<dbReference type="HOGENOM" id="CLU_030047_0_0_1"/>
<evidence type="ECO:0000256" key="6">
    <source>
        <dbReference type="ARBA" id="ARBA00022692"/>
    </source>
</evidence>
<keyword evidence="7 11" id="KW-0256">Endoplasmic reticulum</keyword>
<keyword evidence="6" id="KW-0812">Transmembrane</keyword>
<name>N1QIH2_SPHMS</name>
<dbReference type="GO" id="GO:0006506">
    <property type="term" value="P:GPI anchor biosynthetic process"/>
    <property type="evidence" value="ECO:0007669"/>
    <property type="project" value="UniProtKB-UniPathway"/>
</dbReference>
<comment type="subcellular location">
    <subcellularLocation>
        <location evidence="11">Endoplasmic reticulum membrane</location>
        <topology evidence="11">Single-pass membrane protein</topology>
    </subcellularLocation>
    <subcellularLocation>
        <location evidence="1">Endoplasmic reticulum membrane</location>
        <topology evidence="1">Single-pass type III membrane protein</topology>
    </subcellularLocation>
</comment>
<comment type="pathway">
    <text evidence="2 11">Glycolipid biosynthesis; glycosylphosphatidylinositol-anchor biosynthesis.</text>
</comment>
<dbReference type="AlphaFoldDB" id="N1QIH2"/>
<dbReference type="PANTHER" id="PTHR28533:SF1">
    <property type="entry name" value="PROTEIN PBN1"/>
    <property type="match status" value="1"/>
</dbReference>
<organism evidence="12 13">
    <name type="scientific">Sphaerulina musiva (strain SO2202)</name>
    <name type="common">Poplar stem canker fungus</name>
    <name type="synonym">Septoria musiva</name>
    <dbReference type="NCBI Taxonomy" id="692275"/>
    <lineage>
        <taxon>Eukaryota</taxon>
        <taxon>Fungi</taxon>
        <taxon>Dikarya</taxon>
        <taxon>Ascomycota</taxon>
        <taxon>Pezizomycotina</taxon>
        <taxon>Dothideomycetes</taxon>
        <taxon>Dothideomycetidae</taxon>
        <taxon>Mycosphaerellales</taxon>
        <taxon>Mycosphaerellaceae</taxon>
        <taxon>Sphaerulina</taxon>
    </lineage>
</organism>
<sequence>MHQRITYLLPPGTGVNPSDIDAGKDHLTFAKAHDAAVERRMTLGLSELPHYVQALLKDFHELHIRVVSSRNHRLLAPVLSRLSPGIHTFFTPPSREGTLENNFCFELSLLLRLDEKELKCSAEPGTYPRPPVLSERFSTSSTYQFYHGVDDLSLISQRIAEQWCPGLHAASTAGQLCKLLADASDAAYVDYDYDVINHAVTIAIVSASTDMEKTGKAPARVHKLHPDDRLEVGILAPETADEPEELKLGGYLTVVGESEKPSATLFSFPARHHPLPSHDHTSFTVGFQKPSGLHPKLDITFPAKDLKPPKPETCSLHAYWTTPAALFLDRYQLGDDLYLASQNLVALHALSGEEDLERPAWAINQWGSAALIELASPKAVDQMKGTWTVTIPTHLRYLNATSSPTGHAPVDVPWPVVFWACEAEEGLKMSTNPFDRVNIGYDGLFGPKTMFYHIPPSPDRERLVEQLSVPVLDPAQAAWVPLGTLLAVLAGFGWVCWKLFGSGPAASSRSPQTKLVTEPVAKAVVEEKSAATR</sequence>
<dbReference type="InterPro" id="IPR013233">
    <property type="entry name" value="PIG-X/PBN1"/>
</dbReference>
<evidence type="ECO:0000256" key="1">
    <source>
        <dbReference type="ARBA" id="ARBA00004643"/>
    </source>
</evidence>
<keyword evidence="13" id="KW-1185">Reference proteome</keyword>
<dbReference type="GO" id="GO:0000030">
    <property type="term" value="F:mannosyltransferase activity"/>
    <property type="evidence" value="ECO:0007669"/>
    <property type="project" value="TreeGrafter"/>
</dbReference>
<evidence type="ECO:0000256" key="4">
    <source>
        <dbReference type="ARBA" id="ARBA00020410"/>
    </source>
</evidence>
<dbReference type="SMART" id="SM00780">
    <property type="entry name" value="PIG-X"/>
    <property type="match status" value="1"/>
</dbReference>
<dbReference type="Proteomes" id="UP000016931">
    <property type="component" value="Unassembled WGS sequence"/>
</dbReference>
<evidence type="ECO:0000256" key="10">
    <source>
        <dbReference type="ARBA" id="ARBA00023180"/>
    </source>
</evidence>
<keyword evidence="10" id="KW-0325">Glycoprotein</keyword>
<proteinExistence type="inferred from homology"/>
<dbReference type="RefSeq" id="XP_016759736.1">
    <property type="nucleotide sequence ID" value="XM_016909758.1"/>
</dbReference>
<dbReference type="STRING" id="692275.N1QIH2"/>
<dbReference type="InterPro" id="IPR042322">
    <property type="entry name" value="Pbn1"/>
</dbReference>
<evidence type="ECO:0000256" key="7">
    <source>
        <dbReference type="ARBA" id="ARBA00022824"/>
    </source>
</evidence>
<reference evidence="12 13" key="1">
    <citation type="journal article" date="2012" name="PLoS Pathog.">
        <title>Diverse lifestyles and strategies of plant pathogenesis encoded in the genomes of eighteen Dothideomycetes fungi.</title>
        <authorList>
            <person name="Ohm R.A."/>
            <person name="Feau N."/>
            <person name="Henrissat B."/>
            <person name="Schoch C.L."/>
            <person name="Horwitz B.A."/>
            <person name="Barry K.W."/>
            <person name="Condon B.J."/>
            <person name="Copeland A.C."/>
            <person name="Dhillon B."/>
            <person name="Glaser F."/>
            <person name="Hesse C.N."/>
            <person name="Kosti I."/>
            <person name="LaButti K."/>
            <person name="Lindquist E.A."/>
            <person name="Lucas S."/>
            <person name="Salamov A.A."/>
            <person name="Bradshaw R.E."/>
            <person name="Ciuffetti L."/>
            <person name="Hamelin R.C."/>
            <person name="Kema G.H.J."/>
            <person name="Lawrence C."/>
            <person name="Scott J.A."/>
            <person name="Spatafora J.W."/>
            <person name="Turgeon B.G."/>
            <person name="de Wit P.J.G.M."/>
            <person name="Zhong S."/>
            <person name="Goodwin S.B."/>
            <person name="Grigoriev I.V."/>
        </authorList>
    </citation>
    <scope>NUCLEOTIDE SEQUENCE [LARGE SCALE GENOMIC DNA]</scope>
    <source>
        <strain evidence="12 13">SO2202</strain>
    </source>
</reference>
<evidence type="ECO:0000256" key="5">
    <source>
        <dbReference type="ARBA" id="ARBA00022502"/>
    </source>
</evidence>
<evidence type="ECO:0000256" key="2">
    <source>
        <dbReference type="ARBA" id="ARBA00004687"/>
    </source>
</evidence>